<dbReference type="GeneID" id="33331929"/>
<keyword evidence="2" id="KW-1185">Reference proteome</keyword>
<name>A0A2Z2M914_THEGO</name>
<accession>A0A2Z2M914</accession>
<organism evidence="1 2">
    <name type="scientific">Thermococcus gorgonarius</name>
    <dbReference type="NCBI Taxonomy" id="71997"/>
    <lineage>
        <taxon>Archaea</taxon>
        <taxon>Methanobacteriati</taxon>
        <taxon>Methanobacteriota</taxon>
        <taxon>Thermococci</taxon>
        <taxon>Thermococcales</taxon>
        <taxon>Thermococcaceae</taxon>
        <taxon>Thermococcus</taxon>
    </lineage>
</organism>
<dbReference type="Gene3D" id="1.10.10.10">
    <property type="entry name" value="Winged helix-like DNA-binding domain superfamily/Winged helix DNA-binding domain"/>
    <property type="match status" value="1"/>
</dbReference>
<sequence length="183" mass="20291">MKLVYISAESASVEDGVNHFMEKLKTAKDRTGWYIVSAQLNLTFGAFMHLSALLLVDESKTGGDLAVVYSTGGGREAAVLGVIDKLNPIIQNADVVSFRVGSYTTPVTRRTYAVGMVAYNRPALQASEVLQTQDRRELLAHVLSLFDYNPKVLNISELARVFGVSRDTIYYDIQQILKEKKLD</sequence>
<dbReference type="AlphaFoldDB" id="A0A2Z2M914"/>
<dbReference type="KEGG" id="tgg:A3K92_05220"/>
<dbReference type="EMBL" id="CP014855">
    <property type="protein sequence ID" value="ASJ00922.1"/>
    <property type="molecule type" value="Genomic_DNA"/>
</dbReference>
<evidence type="ECO:0000313" key="1">
    <source>
        <dbReference type="EMBL" id="ASJ00922.1"/>
    </source>
</evidence>
<evidence type="ECO:0000313" key="2">
    <source>
        <dbReference type="Proteomes" id="UP000250134"/>
    </source>
</evidence>
<protein>
    <recommendedName>
        <fullName evidence="3">Helix-turn-helix type 11 domain-containing protein</fullName>
    </recommendedName>
</protein>
<dbReference type="Proteomes" id="UP000250134">
    <property type="component" value="Chromosome"/>
</dbReference>
<gene>
    <name evidence="1" type="ORF">A3K92_05220</name>
</gene>
<proteinExistence type="predicted"/>
<dbReference type="InterPro" id="IPR036388">
    <property type="entry name" value="WH-like_DNA-bd_sf"/>
</dbReference>
<evidence type="ECO:0008006" key="3">
    <source>
        <dbReference type="Google" id="ProtNLM"/>
    </source>
</evidence>
<dbReference type="RefSeq" id="WP_088885258.1">
    <property type="nucleotide sequence ID" value="NZ_CP014855.1"/>
</dbReference>
<reference evidence="1 2" key="1">
    <citation type="submission" date="2016-03" db="EMBL/GenBank/DDBJ databases">
        <title>Complete genome sequence of Thermococcus gorgonarius.</title>
        <authorList>
            <person name="Oger P.M."/>
        </authorList>
    </citation>
    <scope>NUCLEOTIDE SEQUENCE [LARGE SCALE GENOMIC DNA]</scope>
    <source>
        <strain evidence="1 2">W-12</strain>
    </source>
</reference>
<dbReference type="OrthoDB" id="85398at2157"/>